<accession>A0A1M7MHC9</accession>
<reference evidence="2" key="1">
    <citation type="submission" date="2016-11" db="EMBL/GenBank/DDBJ databases">
        <authorList>
            <person name="Varghese N."/>
            <person name="Submissions S."/>
        </authorList>
    </citation>
    <scope>NUCLEOTIDE SEQUENCE [LARGE SCALE GENOMIC DNA]</scope>
    <source>
        <strain evidence="2">Sac-22</strain>
    </source>
</reference>
<name>A0A1M7MHC9_9BURK</name>
<dbReference type="EMBL" id="FRCX01000003">
    <property type="protein sequence ID" value="SHM90302.1"/>
    <property type="molecule type" value="Genomic_DNA"/>
</dbReference>
<organism evidence="1 2">
    <name type="scientific">Duganella sacchari</name>
    <dbReference type="NCBI Taxonomy" id="551987"/>
    <lineage>
        <taxon>Bacteria</taxon>
        <taxon>Pseudomonadati</taxon>
        <taxon>Pseudomonadota</taxon>
        <taxon>Betaproteobacteria</taxon>
        <taxon>Burkholderiales</taxon>
        <taxon>Oxalobacteraceae</taxon>
        <taxon>Telluria group</taxon>
        <taxon>Duganella</taxon>
    </lineage>
</organism>
<evidence type="ECO:0000313" key="1">
    <source>
        <dbReference type="EMBL" id="SHM90302.1"/>
    </source>
</evidence>
<sequence>MSVFSSGDSLGARSQSEIGEYLAAIGDNQAAAEFLGGQVAGQGLFGSKKAYKHIDSILGFVPVTTGDQVKVPVQGASKLTADAAIIGKRVKISLDKFYVAEYPGRGQHLILCEFTGKNQMAGETEELRFALRFNANDGSGAGMAGVPIFMGVTVGKNGISFEGRSINVNSSGDETVLDTLGTPAFQNGLGLLLSAQPALKPFTSLATAVVKTIASKSKNTQVHNFALGLDFAASGTSAKLQYGSYVVVQCDETTDWEWDQYEWNRDTNMIELKDKSRVFPYNFMVFRVVPFDEEDSAAG</sequence>
<dbReference type="OrthoDB" id="9151441at2"/>
<gene>
    <name evidence="1" type="ORF">SAMN05192549_103175</name>
</gene>
<evidence type="ECO:0000313" key="2">
    <source>
        <dbReference type="Proteomes" id="UP000184339"/>
    </source>
</evidence>
<proteinExistence type="predicted"/>
<dbReference type="Proteomes" id="UP000184339">
    <property type="component" value="Unassembled WGS sequence"/>
</dbReference>
<protein>
    <submittedName>
        <fullName evidence="1">Uncharacterized protein</fullName>
    </submittedName>
</protein>
<dbReference type="STRING" id="551987.SAMN05192549_103175"/>
<keyword evidence="2" id="KW-1185">Reference proteome</keyword>
<dbReference type="RefSeq" id="WP_072783042.1">
    <property type="nucleotide sequence ID" value="NZ_FRCX01000003.1"/>
</dbReference>
<dbReference type="AlphaFoldDB" id="A0A1M7MHC9"/>